<keyword evidence="3" id="KW-1185">Reference proteome</keyword>
<feature type="transmembrane region" description="Helical" evidence="1">
    <location>
        <begin position="22"/>
        <end position="40"/>
    </location>
</feature>
<accession>B3ERG0</accession>
<organism evidence="2 3">
    <name type="scientific">Amoebophilus asiaticus (strain 5a2)</name>
    <dbReference type="NCBI Taxonomy" id="452471"/>
    <lineage>
        <taxon>Bacteria</taxon>
        <taxon>Pseudomonadati</taxon>
        <taxon>Bacteroidota</taxon>
        <taxon>Cytophagia</taxon>
        <taxon>Cytophagales</taxon>
        <taxon>Amoebophilaceae</taxon>
        <taxon>Candidatus Amoebophilus</taxon>
    </lineage>
</organism>
<keyword evidence="1" id="KW-0472">Membrane</keyword>
<proteinExistence type="predicted"/>
<keyword evidence="1" id="KW-1133">Transmembrane helix</keyword>
<protein>
    <submittedName>
        <fullName evidence="2">Uncharacterized protein</fullName>
    </submittedName>
</protein>
<evidence type="ECO:0000313" key="3">
    <source>
        <dbReference type="Proteomes" id="UP000001227"/>
    </source>
</evidence>
<dbReference type="RefSeq" id="WP_012472572.1">
    <property type="nucleotide sequence ID" value="NC_010830.1"/>
</dbReference>
<dbReference type="STRING" id="452471.Aasi_0392"/>
<reference evidence="2 3" key="1">
    <citation type="journal article" date="2010" name="J. Bacteriol.">
        <title>The genome of the amoeba symbiont 'Candidatus Amoebophilus asiaticus' reveals common mechanisms for host cell interaction among amoeba-associated bacteria.</title>
        <authorList>
            <person name="Schmitz-Esser S."/>
            <person name="Tischler P."/>
            <person name="Arnold R."/>
            <person name="Montanaro J."/>
            <person name="Wagner M."/>
            <person name="Rattei T."/>
            <person name="Horn M."/>
        </authorList>
    </citation>
    <scope>NUCLEOTIDE SEQUENCE [LARGE SCALE GENOMIC DNA]</scope>
    <source>
        <strain evidence="2 3">5a2</strain>
    </source>
</reference>
<dbReference type="EMBL" id="CP001102">
    <property type="protein sequence ID" value="ACE05812.1"/>
    <property type="molecule type" value="Genomic_DNA"/>
</dbReference>
<evidence type="ECO:0000256" key="1">
    <source>
        <dbReference type="SAM" id="Phobius"/>
    </source>
</evidence>
<dbReference type="Proteomes" id="UP000001227">
    <property type="component" value="Chromosome"/>
</dbReference>
<evidence type="ECO:0000313" key="2">
    <source>
        <dbReference type="EMBL" id="ACE05812.1"/>
    </source>
</evidence>
<dbReference type="KEGG" id="aas:Aasi_0392"/>
<sequence>MRLKKHEGPFEPLKLDNSKKDSLLSSINLYILLLFALVLLKRDRISKLEEKV</sequence>
<gene>
    <name evidence="2" type="ordered locus">Aasi_0392</name>
</gene>
<dbReference type="AlphaFoldDB" id="B3ERG0"/>
<name>B3ERG0_AMOA5</name>
<keyword evidence="1" id="KW-0812">Transmembrane</keyword>
<dbReference type="HOGENOM" id="CLU_3076072_0_0_10"/>